<dbReference type="GO" id="GO:0005634">
    <property type="term" value="C:nucleus"/>
    <property type="evidence" value="ECO:0007669"/>
    <property type="project" value="TreeGrafter"/>
</dbReference>
<dbReference type="AlphaFoldDB" id="A0AAN7CS16"/>
<feature type="region of interest" description="Disordered" evidence="6">
    <location>
        <begin position="364"/>
        <end position="385"/>
    </location>
</feature>
<feature type="domain" description="C2H2-type" evidence="7">
    <location>
        <begin position="322"/>
        <end position="349"/>
    </location>
</feature>
<dbReference type="PROSITE" id="PS50157">
    <property type="entry name" value="ZINC_FINGER_C2H2_2"/>
    <property type="match status" value="2"/>
</dbReference>
<comment type="caution">
    <text evidence="8">The sequence shown here is derived from an EMBL/GenBank/DDBJ whole genome shotgun (WGS) entry which is preliminary data.</text>
</comment>
<feature type="domain" description="C2H2-type" evidence="7">
    <location>
        <begin position="292"/>
        <end position="317"/>
    </location>
</feature>
<dbReference type="PROSITE" id="PS00028">
    <property type="entry name" value="ZINC_FINGER_C2H2_1"/>
    <property type="match status" value="1"/>
</dbReference>
<proteinExistence type="predicted"/>
<dbReference type="SUPFAM" id="SSF57667">
    <property type="entry name" value="beta-beta-alpha zinc fingers"/>
    <property type="match status" value="1"/>
</dbReference>
<keyword evidence="9" id="KW-1185">Reference proteome</keyword>
<dbReference type="SMART" id="SM00355">
    <property type="entry name" value="ZnF_C2H2"/>
    <property type="match status" value="2"/>
</dbReference>
<reference evidence="8" key="2">
    <citation type="submission" date="2023-05" db="EMBL/GenBank/DDBJ databases">
        <authorList>
            <consortium name="Lawrence Berkeley National Laboratory"/>
            <person name="Steindorff A."/>
            <person name="Hensen N."/>
            <person name="Bonometti L."/>
            <person name="Westerberg I."/>
            <person name="Brannstrom I.O."/>
            <person name="Guillou S."/>
            <person name="Cros-Aarteil S."/>
            <person name="Calhoun S."/>
            <person name="Haridas S."/>
            <person name="Kuo A."/>
            <person name="Mondo S."/>
            <person name="Pangilinan J."/>
            <person name="Riley R."/>
            <person name="Labutti K."/>
            <person name="Andreopoulos B."/>
            <person name="Lipzen A."/>
            <person name="Chen C."/>
            <person name="Yanf M."/>
            <person name="Daum C."/>
            <person name="Ng V."/>
            <person name="Clum A."/>
            <person name="Ohm R."/>
            <person name="Martin F."/>
            <person name="Silar P."/>
            <person name="Natvig D."/>
            <person name="Lalanne C."/>
            <person name="Gautier V."/>
            <person name="Ament-Velasquez S.L."/>
            <person name="Kruys A."/>
            <person name="Hutchinson M.I."/>
            <person name="Powell A.J."/>
            <person name="Barry K."/>
            <person name="Miller A.N."/>
            <person name="Grigoriev I.V."/>
            <person name="Debuchy R."/>
            <person name="Gladieux P."/>
            <person name="Thoren M.H."/>
            <person name="Johannesson H."/>
        </authorList>
    </citation>
    <scope>NUCLEOTIDE SEQUENCE</scope>
    <source>
        <strain evidence="8">CBS 359.72</strain>
    </source>
</reference>
<evidence type="ECO:0000256" key="5">
    <source>
        <dbReference type="PROSITE-ProRule" id="PRU00042"/>
    </source>
</evidence>
<keyword evidence="3 5" id="KW-0863">Zinc-finger</keyword>
<dbReference type="Proteomes" id="UP001303647">
    <property type="component" value="Unassembled WGS sequence"/>
</dbReference>
<gene>
    <name evidence="8" type="ORF">C7999DRAFT_14684</name>
</gene>
<keyword evidence="2" id="KW-0677">Repeat</keyword>
<dbReference type="InterPro" id="IPR036236">
    <property type="entry name" value="Znf_C2H2_sf"/>
</dbReference>
<dbReference type="InterPro" id="IPR050688">
    <property type="entry name" value="Zinc_finger/UBP_domain"/>
</dbReference>
<evidence type="ECO:0000256" key="1">
    <source>
        <dbReference type="ARBA" id="ARBA00022723"/>
    </source>
</evidence>
<reference evidence="8" key="1">
    <citation type="journal article" date="2023" name="Mol. Phylogenet. Evol.">
        <title>Genome-scale phylogeny and comparative genomics of the fungal order Sordariales.</title>
        <authorList>
            <person name="Hensen N."/>
            <person name="Bonometti L."/>
            <person name="Westerberg I."/>
            <person name="Brannstrom I.O."/>
            <person name="Guillou S."/>
            <person name="Cros-Aarteil S."/>
            <person name="Calhoun S."/>
            <person name="Haridas S."/>
            <person name="Kuo A."/>
            <person name="Mondo S."/>
            <person name="Pangilinan J."/>
            <person name="Riley R."/>
            <person name="LaButti K."/>
            <person name="Andreopoulos B."/>
            <person name="Lipzen A."/>
            <person name="Chen C."/>
            <person name="Yan M."/>
            <person name="Daum C."/>
            <person name="Ng V."/>
            <person name="Clum A."/>
            <person name="Steindorff A."/>
            <person name="Ohm R.A."/>
            <person name="Martin F."/>
            <person name="Silar P."/>
            <person name="Natvig D.O."/>
            <person name="Lalanne C."/>
            <person name="Gautier V."/>
            <person name="Ament-Velasquez S.L."/>
            <person name="Kruys A."/>
            <person name="Hutchinson M.I."/>
            <person name="Powell A.J."/>
            <person name="Barry K."/>
            <person name="Miller A.N."/>
            <person name="Grigoriev I.V."/>
            <person name="Debuchy R."/>
            <person name="Gladieux P."/>
            <person name="Hiltunen Thoren M."/>
            <person name="Johannesson H."/>
        </authorList>
    </citation>
    <scope>NUCLEOTIDE SEQUENCE</scope>
    <source>
        <strain evidence="8">CBS 359.72</strain>
    </source>
</reference>
<dbReference type="EMBL" id="MU857657">
    <property type="protein sequence ID" value="KAK4247269.1"/>
    <property type="molecule type" value="Genomic_DNA"/>
</dbReference>
<name>A0AAN7CS16_9PEZI</name>
<keyword evidence="4" id="KW-0862">Zinc</keyword>
<dbReference type="PANTHER" id="PTHR24403:SF67">
    <property type="entry name" value="FI01116P-RELATED"/>
    <property type="match status" value="1"/>
</dbReference>
<protein>
    <recommendedName>
        <fullName evidence="7">C2H2-type domain-containing protein</fullName>
    </recommendedName>
</protein>
<sequence>MRHLAANLGDVVNLNCNSLHVGSPKANINSSPYPLSSINHHIPTSGRSTPTPYSPSIDPKYSFTPSNVAAHVPASNRLSSPFPDSFDFGSPFDSPVSLVRFDLTPASSATSPSPMAPKTHNASNLIYPVFPIIPSGGRHDLFGQSLGVYDTQQTPSQTMDCALFASYLRPDSRLLSPPVITQFDHMSNIVTHRVFSDNAIDPNQQLPTALVETNQSIGQNEGSLTIPLIPSNTEKERFLVGDPRQGTPGLQQVQRCSQINWRARIKREGKRRSVRACDSNVALDSVRPTKPYKCHVEGCIKSYRRNEHVKRHIQTAHGQTTFPCPFCNHVANRRDNYMSHLKLHTKPRAGKPRVTFSGDAVEEFAKEKSKNRRRRSSKLIEQLDE</sequence>
<dbReference type="InterPro" id="IPR013087">
    <property type="entry name" value="Znf_C2H2_type"/>
</dbReference>
<evidence type="ECO:0000313" key="8">
    <source>
        <dbReference type="EMBL" id="KAK4247269.1"/>
    </source>
</evidence>
<accession>A0AAN7CS16</accession>
<evidence type="ECO:0000256" key="2">
    <source>
        <dbReference type="ARBA" id="ARBA00022737"/>
    </source>
</evidence>
<dbReference type="PANTHER" id="PTHR24403">
    <property type="entry name" value="ZINC FINGER PROTEIN"/>
    <property type="match status" value="1"/>
</dbReference>
<dbReference type="Gene3D" id="3.30.160.60">
    <property type="entry name" value="Classic Zinc Finger"/>
    <property type="match status" value="1"/>
</dbReference>
<evidence type="ECO:0000259" key="7">
    <source>
        <dbReference type="PROSITE" id="PS50157"/>
    </source>
</evidence>
<evidence type="ECO:0000256" key="6">
    <source>
        <dbReference type="SAM" id="MobiDB-lite"/>
    </source>
</evidence>
<evidence type="ECO:0000313" key="9">
    <source>
        <dbReference type="Proteomes" id="UP001303647"/>
    </source>
</evidence>
<dbReference type="GO" id="GO:0045944">
    <property type="term" value="P:positive regulation of transcription by RNA polymerase II"/>
    <property type="evidence" value="ECO:0007669"/>
    <property type="project" value="TreeGrafter"/>
</dbReference>
<organism evidence="8 9">
    <name type="scientific">Corynascus novoguineensis</name>
    <dbReference type="NCBI Taxonomy" id="1126955"/>
    <lineage>
        <taxon>Eukaryota</taxon>
        <taxon>Fungi</taxon>
        <taxon>Dikarya</taxon>
        <taxon>Ascomycota</taxon>
        <taxon>Pezizomycotina</taxon>
        <taxon>Sordariomycetes</taxon>
        <taxon>Sordariomycetidae</taxon>
        <taxon>Sordariales</taxon>
        <taxon>Chaetomiaceae</taxon>
        <taxon>Corynascus</taxon>
    </lineage>
</organism>
<dbReference type="GO" id="GO:0008270">
    <property type="term" value="F:zinc ion binding"/>
    <property type="evidence" value="ECO:0007669"/>
    <property type="project" value="UniProtKB-KW"/>
</dbReference>
<evidence type="ECO:0000256" key="3">
    <source>
        <dbReference type="ARBA" id="ARBA00022771"/>
    </source>
</evidence>
<evidence type="ECO:0000256" key="4">
    <source>
        <dbReference type="ARBA" id="ARBA00022833"/>
    </source>
</evidence>
<keyword evidence="1" id="KW-0479">Metal-binding</keyword>